<evidence type="ECO:0000259" key="3">
    <source>
        <dbReference type="Pfam" id="PF02826"/>
    </source>
</evidence>
<dbReference type="CDD" id="cd05300">
    <property type="entry name" value="2-Hacid_dh_1"/>
    <property type="match status" value="1"/>
</dbReference>
<name>A0ABZ2Y1E0_9RHOB</name>
<keyword evidence="2" id="KW-0520">NAD</keyword>
<sequence length="338" mass="36895">MTVKVHVKNNRWAEGSFPNTPEGEEVFTVTRERFESALAEFPGVQGQLDPFVDWDTDNWASSMAEAEVLLTWDMPTENLAEVAPNLKWIHCIGAGVEHMLPMDWLPDHVTLTNNKGVHAAKAGEFGLMAVLMLHSHIPAIVTNQRSAVYDSLYCSPIAGKTLVVLGTGSLGGSGAAMVKPLGVNVIGVNRSGRDVEGCDRCVTTEQLDDVLPLADYLLIATPDTPETRGLMDRRRLDLMKPTAGIVNIGREAVMDYDALCDKLEEGSLGGTILDVFDPEPIAAESRLWNTKNLIITPHVSADDGDAYVPLTLGLFFRNMELFLKGEPLLNPIDPKLGY</sequence>
<geneLocation type="plasmid" evidence="4 5">
    <name>unnamed2</name>
</geneLocation>
<dbReference type="InterPro" id="IPR036291">
    <property type="entry name" value="NAD(P)-bd_dom_sf"/>
</dbReference>
<dbReference type="SUPFAM" id="SSF51735">
    <property type="entry name" value="NAD(P)-binding Rossmann-fold domains"/>
    <property type="match status" value="1"/>
</dbReference>
<protein>
    <submittedName>
        <fullName evidence="4">D-2-hydroxyacid dehydrogenase</fullName>
    </submittedName>
</protein>
<evidence type="ECO:0000256" key="1">
    <source>
        <dbReference type="ARBA" id="ARBA00023002"/>
    </source>
</evidence>
<dbReference type="Gene3D" id="3.40.50.720">
    <property type="entry name" value="NAD(P)-binding Rossmann-like Domain"/>
    <property type="match status" value="2"/>
</dbReference>
<reference evidence="4 5" key="1">
    <citation type="submission" date="2023-04" db="EMBL/GenBank/DDBJ databases">
        <title>Complete genome sequence of Alisedimentitalea scapharcae.</title>
        <authorList>
            <person name="Rong J.-C."/>
            <person name="Yi M.-L."/>
            <person name="Zhao Q."/>
        </authorList>
    </citation>
    <scope>NUCLEOTIDE SEQUENCE [LARGE SCALE GENOMIC DNA]</scope>
    <source>
        <strain evidence="4 5">KCTC 42119</strain>
        <plasmid evidence="4 5">unnamed2</plasmid>
    </source>
</reference>
<dbReference type="InterPro" id="IPR006140">
    <property type="entry name" value="D-isomer_DH_NAD-bd"/>
</dbReference>
<evidence type="ECO:0000256" key="2">
    <source>
        <dbReference type="ARBA" id="ARBA00023027"/>
    </source>
</evidence>
<dbReference type="EMBL" id="CP123586">
    <property type="protein sequence ID" value="WZK91462.1"/>
    <property type="molecule type" value="Genomic_DNA"/>
</dbReference>
<dbReference type="PANTHER" id="PTHR43333:SF1">
    <property type="entry name" value="D-ISOMER SPECIFIC 2-HYDROXYACID DEHYDROGENASE NAD-BINDING DOMAIN-CONTAINING PROTEIN"/>
    <property type="match status" value="1"/>
</dbReference>
<organism evidence="4 5">
    <name type="scientific">Aliisedimentitalea scapharcae</name>
    <dbReference type="NCBI Taxonomy" id="1524259"/>
    <lineage>
        <taxon>Bacteria</taxon>
        <taxon>Pseudomonadati</taxon>
        <taxon>Pseudomonadota</taxon>
        <taxon>Alphaproteobacteria</taxon>
        <taxon>Rhodobacterales</taxon>
        <taxon>Roseobacteraceae</taxon>
        <taxon>Aliisedimentitalea</taxon>
    </lineage>
</organism>
<dbReference type="PANTHER" id="PTHR43333">
    <property type="entry name" value="2-HACID_DH_C DOMAIN-CONTAINING PROTEIN"/>
    <property type="match status" value="1"/>
</dbReference>
<feature type="domain" description="D-isomer specific 2-hydroxyacid dehydrogenase NAD-binding" evidence="3">
    <location>
        <begin position="128"/>
        <end position="300"/>
    </location>
</feature>
<accession>A0ABZ2Y1E0</accession>
<dbReference type="Pfam" id="PF02826">
    <property type="entry name" value="2-Hacid_dh_C"/>
    <property type="match status" value="1"/>
</dbReference>
<evidence type="ECO:0000313" key="4">
    <source>
        <dbReference type="EMBL" id="WZK91462.1"/>
    </source>
</evidence>
<proteinExistence type="predicted"/>
<keyword evidence="5" id="KW-1185">Reference proteome</keyword>
<dbReference type="SUPFAM" id="SSF52283">
    <property type="entry name" value="Formate/glycerate dehydrogenase catalytic domain-like"/>
    <property type="match status" value="1"/>
</dbReference>
<keyword evidence="4" id="KW-0614">Plasmid</keyword>
<evidence type="ECO:0000313" key="5">
    <source>
        <dbReference type="Proteomes" id="UP001623232"/>
    </source>
</evidence>
<gene>
    <name evidence="4" type="ORF">QEZ52_22245</name>
</gene>
<dbReference type="RefSeq" id="WP_343211687.1">
    <property type="nucleotide sequence ID" value="NZ_CP123586.1"/>
</dbReference>
<dbReference type="Proteomes" id="UP001623232">
    <property type="component" value="Plasmid unnamed2"/>
</dbReference>
<keyword evidence="1" id="KW-0560">Oxidoreductase</keyword>